<dbReference type="InterPro" id="IPR011009">
    <property type="entry name" value="Kinase-like_dom_sf"/>
</dbReference>
<dbReference type="GeneID" id="5914223"/>
<dbReference type="RefSeq" id="XP_001741529.1">
    <property type="nucleotide sequence ID" value="XM_001741477.1"/>
</dbReference>
<dbReference type="KEGG" id="edi:EDI_201770"/>
<dbReference type="EMBL" id="DS550832">
    <property type="protein sequence ID" value="EDR22060.1"/>
    <property type="molecule type" value="Genomic_DNA"/>
</dbReference>
<dbReference type="SMART" id="SM00220">
    <property type="entry name" value="S_TKc"/>
    <property type="match status" value="1"/>
</dbReference>
<evidence type="ECO:0000259" key="3">
    <source>
        <dbReference type="PROSITE" id="PS50011"/>
    </source>
</evidence>
<evidence type="ECO:0000256" key="1">
    <source>
        <dbReference type="ARBA" id="ARBA00022741"/>
    </source>
</evidence>
<dbReference type="Pfam" id="PF07714">
    <property type="entry name" value="PK_Tyr_Ser-Thr"/>
    <property type="match status" value="1"/>
</dbReference>
<feature type="domain" description="Protein kinase" evidence="3">
    <location>
        <begin position="611"/>
        <end position="866"/>
    </location>
</feature>
<sequence>MSEESGQQVPPAMDLFRITFHSHKKLYDLFWKVVEPLSQIQRIQNTIVLKNGMVIPFQLAPVSSIIPSLFAKKQQHILLCPLSDSNLEDKIRTQLELFRQAEIEQPLLVIIISDSEKKKYSEIKDFIENEIEGFELKQTKVNSQSTFQIKLTENKYDQNVSLSSPSLIKQKFECTICKIPILREITKSDVEKICGFIAKSKIKREMEWKRVSVELKNSVMTSLTFVSDIFYITEQQLFSLLSINNKPELFKTKVLKLLHEYGILYSFRKSQFRSLNYPKLEFLNKILVKPWIYRDIYDRARSSCFRGIFVDVSSVFQDYGKEYEQLIFLIFYHFTVINDIFILDDETIKKDRSEELVEKYIKSIQTIYNEDEDEVRFESTEAKIFQEKRHLSCIFKQNNDNNTILNQNSFLQLIKEQTHFELSKIELPKYFFCFRFIKTPDLIELHWSKKHYDNELEIARKFETLLPKKSGGVVVANLLLNGAKIIAKSEDFVILEISEWNQKGYCLVEKTEKTISFHLRTMVTSYIVYMSVIKCINRLYHLLQNTVPPQKRFCFCPKCLHKGIFTPMQFSLDSVRHEEINFKCKHIITMIECFPDFVYEIYMKEMKPIQVGNQLKINEGGYSEIYKTIRNDTQQEIIAKVLFKGDSKESFMLNYTQFVNELKVSERCKCQWLLELISFSIEDMTLYYEFCEGGNLYKYIDEQPTPFSEEIQLSLILDLAHGIKILHKNGFIHRDIKSPNVLIKKNPIRCVLCDFGLCSEYNSHYVSQVDNPIWCAPEIIQNEPPTRYSDIYSFSIVIWEIVTFKHPFESFSFMASLIGEILNGTRPDVDLIKNEKLKQLCEEGWDEDPFRRPAINDIIETLSNVY</sequence>
<proteinExistence type="predicted"/>
<evidence type="ECO:0000313" key="5">
    <source>
        <dbReference type="Proteomes" id="UP000008076"/>
    </source>
</evidence>
<protein>
    <submittedName>
        <fullName evidence="4">Serine-threonine protein kinase, putative</fullName>
        <ecNumber evidence="4">2.7.11.25</ecNumber>
    </submittedName>
</protein>
<dbReference type="EC" id="2.7.11.25" evidence="4"/>
<dbReference type="SUPFAM" id="SSF56112">
    <property type="entry name" value="Protein kinase-like (PK-like)"/>
    <property type="match status" value="1"/>
</dbReference>
<accession>B0ETX2</accession>
<dbReference type="InterPro" id="IPR008271">
    <property type="entry name" value="Ser/Thr_kinase_AS"/>
</dbReference>
<keyword evidence="1" id="KW-0547">Nucleotide-binding</keyword>
<keyword evidence="2" id="KW-0067">ATP-binding</keyword>
<dbReference type="eggNOG" id="KOG0192">
    <property type="taxonomic scope" value="Eukaryota"/>
</dbReference>
<evidence type="ECO:0000313" key="4">
    <source>
        <dbReference type="EMBL" id="EDR22060.1"/>
    </source>
</evidence>
<dbReference type="OMA" id="CTICKIP"/>
<dbReference type="PANTHER" id="PTHR44329">
    <property type="entry name" value="SERINE/THREONINE-PROTEIN KINASE TNNI3K-RELATED"/>
    <property type="match status" value="1"/>
</dbReference>
<dbReference type="Proteomes" id="UP000008076">
    <property type="component" value="Unassembled WGS sequence"/>
</dbReference>
<gene>
    <name evidence="4" type="ORF">EDI_201770</name>
</gene>
<dbReference type="AlphaFoldDB" id="B0ETX2"/>
<dbReference type="InterPro" id="IPR001245">
    <property type="entry name" value="Ser-Thr/Tyr_kinase_cat_dom"/>
</dbReference>
<dbReference type="Gene3D" id="1.10.510.10">
    <property type="entry name" value="Transferase(Phosphotransferase) domain 1"/>
    <property type="match status" value="1"/>
</dbReference>
<keyword evidence="4" id="KW-0808">Transferase</keyword>
<dbReference type="OrthoDB" id="26006at2759"/>
<dbReference type="InterPro" id="IPR000719">
    <property type="entry name" value="Prot_kinase_dom"/>
</dbReference>
<name>B0ETX2_ENTDS</name>
<keyword evidence="5" id="KW-1185">Reference proteome</keyword>
<organism evidence="5">
    <name type="scientific">Entamoeba dispar (strain ATCC PRA-260 / SAW760)</name>
    <dbReference type="NCBI Taxonomy" id="370354"/>
    <lineage>
        <taxon>Eukaryota</taxon>
        <taxon>Amoebozoa</taxon>
        <taxon>Evosea</taxon>
        <taxon>Archamoebae</taxon>
        <taxon>Mastigamoebida</taxon>
        <taxon>Entamoebidae</taxon>
        <taxon>Entamoeba</taxon>
    </lineage>
</organism>
<dbReference type="InterPro" id="IPR051681">
    <property type="entry name" value="Ser/Thr_Kinases-Pseudokinases"/>
</dbReference>
<evidence type="ECO:0000256" key="2">
    <source>
        <dbReference type="ARBA" id="ARBA00022840"/>
    </source>
</evidence>
<dbReference type="GO" id="GO:0004709">
    <property type="term" value="F:MAP kinase kinase kinase activity"/>
    <property type="evidence" value="ECO:0007669"/>
    <property type="project" value="UniProtKB-EC"/>
</dbReference>
<dbReference type="PROSITE" id="PS50011">
    <property type="entry name" value="PROTEIN_KINASE_DOM"/>
    <property type="match status" value="1"/>
</dbReference>
<dbReference type="PROSITE" id="PS00108">
    <property type="entry name" value="PROTEIN_KINASE_ST"/>
    <property type="match status" value="1"/>
</dbReference>
<reference evidence="5" key="1">
    <citation type="submission" date="2007-12" db="EMBL/GenBank/DDBJ databases">
        <title>Annotation of Entamoeba dispar SAW760.</title>
        <authorList>
            <person name="Lorenzi H."/>
            <person name="Inman J."/>
            <person name="Schobel S."/>
            <person name="Amedeo P."/>
            <person name="Caler E."/>
        </authorList>
    </citation>
    <scope>NUCLEOTIDE SEQUENCE [LARGE SCALE GENOMIC DNA]</scope>
    <source>
        <strain evidence="5">ATCC PRA-260 / SAW760</strain>
    </source>
</reference>
<keyword evidence="4" id="KW-0418">Kinase</keyword>
<dbReference type="VEuPathDB" id="AmoebaDB:EDI_201770"/>
<dbReference type="GO" id="GO:0005524">
    <property type="term" value="F:ATP binding"/>
    <property type="evidence" value="ECO:0007669"/>
    <property type="project" value="UniProtKB-KW"/>
</dbReference>